<dbReference type="AlphaFoldDB" id="A0A0A2XAK7"/>
<accession>A0A0A2XAK7</accession>
<dbReference type="Proteomes" id="UP000030364">
    <property type="component" value="Unassembled WGS sequence"/>
</dbReference>
<dbReference type="RefSeq" id="WP_038063538.1">
    <property type="nucleotide sequence ID" value="NZ_JPSL02000039.1"/>
</dbReference>
<evidence type="ECO:0000313" key="6">
    <source>
        <dbReference type="EMBL" id="KGQ22194.2"/>
    </source>
</evidence>
<dbReference type="FunFam" id="3.40.50.300:FF:000134">
    <property type="entry name" value="Iron-enterobactin ABC transporter ATP-binding protein"/>
    <property type="match status" value="1"/>
</dbReference>
<evidence type="ECO:0000256" key="4">
    <source>
        <dbReference type="ARBA" id="ARBA00022967"/>
    </source>
</evidence>
<dbReference type="PANTHER" id="PTHR42794">
    <property type="entry name" value="HEMIN IMPORT ATP-BINDING PROTEIN HMUV"/>
    <property type="match status" value="1"/>
</dbReference>
<dbReference type="SUPFAM" id="SSF52540">
    <property type="entry name" value="P-loop containing nucleoside triphosphate hydrolases"/>
    <property type="match status" value="1"/>
</dbReference>
<dbReference type="Gene3D" id="3.40.50.300">
    <property type="entry name" value="P-loop containing nucleotide triphosphate hydrolases"/>
    <property type="match status" value="1"/>
</dbReference>
<dbReference type="Pfam" id="PF00005">
    <property type="entry name" value="ABC_tran"/>
    <property type="match status" value="1"/>
</dbReference>
<evidence type="ECO:0000313" key="7">
    <source>
        <dbReference type="Proteomes" id="UP000030364"/>
    </source>
</evidence>
<dbReference type="SMART" id="SM00382">
    <property type="entry name" value="AAA"/>
    <property type="match status" value="1"/>
</dbReference>
<dbReference type="PANTHER" id="PTHR42794:SF1">
    <property type="entry name" value="HEMIN IMPORT ATP-BINDING PROTEIN HMUV"/>
    <property type="match status" value="1"/>
</dbReference>
<keyword evidence="4" id="KW-1278">Translocase</keyword>
<evidence type="ECO:0000259" key="5">
    <source>
        <dbReference type="PROSITE" id="PS50893"/>
    </source>
</evidence>
<dbReference type="GO" id="GO:0005524">
    <property type="term" value="F:ATP binding"/>
    <property type="evidence" value="ECO:0007669"/>
    <property type="project" value="UniProtKB-KW"/>
</dbReference>
<proteinExistence type="predicted"/>
<feature type="domain" description="ABC transporter" evidence="5">
    <location>
        <begin position="4"/>
        <end position="234"/>
    </location>
</feature>
<organism evidence="6 7">
    <name type="scientific">Thermus filiformis</name>
    <dbReference type="NCBI Taxonomy" id="276"/>
    <lineage>
        <taxon>Bacteria</taxon>
        <taxon>Thermotogati</taxon>
        <taxon>Deinococcota</taxon>
        <taxon>Deinococci</taxon>
        <taxon>Thermales</taxon>
        <taxon>Thermaceae</taxon>
        <taxon>Thermus</taxon>
    </lineage>
</organism>
<keyword evidence="3 6" id="KW-0067">ATP-binding</keyword>
<evidence type="ECO:0000256" key="1">
    <source>
        <dbReference type="ARBA" id="ARBA00022448"/>
    </source>
</evidence>
<dbReference type="OrthoDB" id="9787851at2"/>
<dbReference type="InterPro" id="IPR027417">
    <property type="entry name" value="P-loop_NTPase"/>
</dbReference>
<dbReference type="InterPro" id="IPR003439">
    <property type="entry name" value="ABC_transporter-like_ATP-bd"/>
</dbReference>
<protein>
    <submittedName>
        <fullName evidence="6">Iron ABC transporter ATP-binding protein</fullName>
    </submittedName>
</protein>
<dbReference type="InterPro" id="IPR017871">
    <property type="entry name" value="ABC_transporter-like_CS"/>
</dbReference>
<name>A0A0A2XAK7_THEFI</name>
<evidence type="ECO:0000256" key="2">
    <source>
        <dbReference type="ARBA" id="ARBA00022741"/>
    </source>
</evidence>
<gene>
    <name evidence="6" type="ORF">THFILI_08330</name>
</gene>
<dbReference type="STRING" id="276.THFILI_08330"/>
<dbReference type="PROSITE" id="PS50893">
    <property type="entry name" value="ABC_TRANSPORTER_2"/>
    <property type="match status" value="1"/>
</dbReference>
<dbReference type="PROSITE" id="PS00211">
    <property type="entry name" value="ABC_TRANSPORTER_1"/>
    <property type="match status" value="1"/>
</dbReference>
<dbReference type="InterPro" id="IPR003593">
    <property type="entry name" value="AAA+_ATPase"/>
</dbReference>
<keyword evidence="2" id="KW-0547">Nucleotide-binding</keyword>
<keyword evidence="1" id="KW-0813">Transport</keyword>
<keyword evidence="7" id="KW-1185">Reference proteome</keyword>
<dbReference type="EMBL" id="JPSL02000039">
    <property type="protein sequence ID" value="KGQ22194.2"/>
    <property type="molecule type" value="Genomic_DNA"/>
</dbReference>
<dbReference type="GO" id="GO:0016887">
    <property type="term" value="F:ATP hydrolysis activity"/>
    <property type="evidence" value="ECO:0007669"/>
    <property type="project" value="InterPro"/>
</dbReference>
<comment type="caution">
    <text evidence="6">The sequence shown here is derived from an EMBL/GenBank/DDBJ whole genome shotgun (WGS) entry which is preliminary data.</text>
</comment>
<dbReference type="CDD" id="cd03214">
    <property type="entry name" value="ABC_Iron-Siderophores_B12_Hemin"/>
    <property type="match status" value="1"/>
</dbReference>
<reference evidence="6 7" key="1">
    <citation type="journal article" date="2015" name="Genome Announc.">
        <title>Draft Genome Sequence of the Thermophile Thermus filiformis ATCC 43280, Producer of Carotenoid-(Di)glucoside-Branched Fatty Acid (Di)esters and Source of Hyperthermostable Enzymes of Biotechnological Interest.</title>
        <authorList>
            <person name="Mandelli F."/>
            <person name="Oliveira Ramires B."/>
            <person name="Couger M.B."/>
            <person name="Paixao D.A."/>
            <person name="Camilo C.M."/>
            <person name="Polikarpov I."/>
            <person name="Prade R."/>
            <person name="Riano-Pachon D.M."/>
            <person name="Squina F.M."/>
        </authorList>
    </citation>
    <scope>NUCLEOTIDE SEQUENCE [LARGE SCALE GENOMIC DNA]</scope>
    <source>
        <strain evidence="6 7">ATCC 43280</strain>
    </source>
</reference>
<evidence type="ECO:0000256" key="3">
    <source>
        <dbReference type="ARBA" id="ARBA00022840"/>
    </source>
</evidence>
<sequence>MEGLEARGVQGRHALKGVSLRLLPGEFVALLGPNGAGKSTLLRLLLGLEAPRRGGVYLDGLPLYRYGSYERGRRLAYLPQAGPVPEGLWVEEVVRLGRLPHQGLLGREGREDKEAVEWALEVTRTAAFRDRPLGALSGGERQRVLLARALAARPRYLLLDEPLNHLDLEHQAGLLGLLLGLARGGMGVLAVLHDPNQAARADRVVFLKEGRVLAEGRPGELLTEPFLQGVYGPSVRVAWAEGRPVVYF</sequence>